<feature type="domain" description="DUF3955" evidence="2">
    <location>
        <begin position="2"/>
        <end position="46"/>
    </location>
</feature>
<dbReference type="InterPro" id="IPR025016">
    <property type="entry name" value="DUF3955"/>
</dbReference>
<dbReference type="Pfam" id="PF13127">
    <property type="entry name" value="DUF3955"/>
    <property type="match status" value="1"/>
</dbReference>
<evidence type="ECO:0000259" key="2">
    <source>
        <dbReference type="Pfam" id="PF13127"/>
    </source>
</evidence>
<name>A0A4U1BA24_9GAMM</name>
<feature type="transmembrane region" description="Helical" evidence="1">
    <location>
        <begin position="21"/>
        <end position="45"/>
    </location>
</feature>
<proteinExistence type="predicted"/>
<gene>
    <name evidence="3" type="ORF">FCL40_15795</name>
</gene>
<keyword evidence="4" id="KW-1185">Reference proteome</keyword>
<dbReference type="EMBL" id="SWCI01000014">
    <property type="protein sequence ID" value="TKB47363.1"/>
    <property type="molecule type" value="Genomic_DNA"/>
</dbReference>
<dbReference type="AlphaFoldDB" id="A0A4U1BA24"/>
<keyword evidence="1" id="KW-0472">Membrane</keyword>
<evidence type="ECO:0000313" key="3">
    <source>
        <dbReference type="EMBL" id="TKB47363.1"/>
    </source>
</evidence>
<keyword evidence="1" id="KW-1133">Transmembrane helix</keyword>
<protein>
    <submittedName>
        <fullName evidence="3">DUF3955 domain-containing protein</fullName>
    </submittedName>
</protein>
<evidence type="ECO:0000313" key="4">
    <source>
        <dbReference type="Proteomes" id="UP000305674"/>
    </source>
</evidence>
<comment type="caution">
    <text evidence="3">The sequence shown here is derived from an EMBL/GenBank/DDBJ whole genome shotgun (WGS) entry which is preliminary data.</text>
</comment>
<reference evidence="3 4" key="1">
    <citation type="submission" date="2019-04" db="EMBL/GenBank/DDBJ databases">
        <authorList>
            <person name="Hwang J.C."/>
        </authorList>
    </citation>
    <scope>NUCLEOTIDE SEQUENCE [LARGE SCALE GENOMIC DNA]</scope>
    <source>
        <strain evidence="3 4">IMCC35001</strain>
    </source>
</reference>
<evidence type="ECO:0000256" key="1">
    <source>
        <dbReference type="SAM" id="Phobius"/>
    </source>
</evidence>
<sequence length="54" mass="5970">MSLLCMMGYHLIGSSVDDRGVLIEPFALIPLGWGLLLLSLVVQWFRLLRANALG</sequence>
<dbReference type="Proteomes" id="UP000305674">
    <property type="component" value="Unassembled WGS sequence"/>
</dbReference>
<accession>A0A4U1BA24</accession>
<keyword evidence="1" id="KW-0812">Transmembrane</keyword>
<organism evidence="3 4">
    <name type="scientific">Ferrimonas sediminicola</name>
    <dbReference type="NCBI Taxonomy" id="2569538"/>
    <lineage>
        <taxon>Bacteria</taxon>
        <taxon>Pseudomonadati</taxon>
        <taxon>Pseudomonadota</taxon>
        <taxon>Gammaproteobacteria</taxon>
        <taxon>Alteromonadales</taxon>
        <taxon>Ferrimonadaceae</taxon>
        <taxon>Ferrimonas</taxon>
    </lineage>
</organism>